<keyword evidence="3" id="KW-0812">Transmembrane</keyword>
<dbReference type="InterPro" id="IPR050975">
    <property type="entry name" value="Sleep_regulator"/>
</dbReference>
<name>A0AA85AH13_9TREM</name>
<evidence type="ECO:0000256" key="2">
    <source>
        <dbReference type="ARBA" id="ARBA00023180"/>
    </source>
</evidence>
<keyword evidence="3" id="KW-1133">Transmembrane helix</keyword>
<keyword evidence="2" id="KW-0325">Glycoprotein</keyword>
<accession>A0AA85AH13</accession>
<feature type="transmembrane region" description="Helical" evidence="3">
    <location>
        <begin position="173"/>
        <end position="194"/>
    </location>
</feature>
<dbReference type="GO" id="GO:0032222">
    <property type="term" value="P:regulation of synaptic transmission, cholinergic"/>
    <property type="evidence" value="ECO:0007669"/>
    <property type="project" value="InterPro"/>
</dbReference>
<sequence length="198" mass="22563">MYIFSQSRVLLQSLPKYCGWNIMNLIPAYIYLLLIIFINQAYSARPLTPYQRSFTPAKNISCAQCEMKLEVDKSKTFVETDMYRRRCLDEPELFFKPCIMNDKNTPRGCAKLTTYLKEPVGKGRIKEVTLMKRFCATEGAEPEEIKCVDRPSEGGNSELCICGTDNCNSAPQLLISSLSSPIFSLTISTIYMIFMKIN</sequence>
<keyword evidence="3" id="KW-0472">Membrane</keyword>
<proteinExistence type="predicted"/>
<evidence type="ECO:0000313" key="5">
    <source>
        <dbReference type="WBParaSite" id="SMRG1_84440.1"/>
    </source>
</evidence>
<reference evidence="5" key="1">
    <citation type="submission" date="2023-11" db="UniProtKB">
        <authorList>
            <consortium name="WormBaseParasite"/>
        </authorList>
    </citation>
    <scope>IDENTIFICATION</scope>
</reference>
<dbReference type="WBParaSite" id="SMRG1_84440.1">
    <property type="protein sequence ID" value="SMRG1_84440.1"/>
    <property type="gene ID" value="SMRG1_84440"/>
</dbReference>
<feature type="transmembrane region" description="Helical" evidence="3">
    <location>
        <begin position="21"/>
        <end position="42"/>
    </location>
</feature>
<dbReference type="Proteomes" id="UP000050790">
    <property type="component" value="Unassembled WGS sequence"/>
</dbReference>
<evidence type="ECO:0000256" key="3">
    <source>
        <dbReference type="SAM" id="Phobius"/>
    </source>
</evidence>
<dbReference type="GO" id="GO:0030431">
    <property type="term" value="P:sleep"/>
    <property type="evidence" value="ECO:0007669"/>
    <property type="project" value="InterPro"/>
</dbReference>
<evidence type="ECO:0000256" key="1">
    <source>
        <dbReference type="ARBA" id="ARBA00022729"/>
    </source>
</evidence>
<evidence type="ECO:0000313" key="4">
    <source>
        <dbReference type="Proteomes" id="UP000050790"/>
    </source>
</evidence>
<dbReference type="AlphaFoldDB" id="A0AA85AH13"/>
<organism evidence="4 5">
    <name type="scientific">Schistosoma margrebowiei</name>
    <dbReference type="NCBI Taxonomy" id="48269"/>
    <lineage>
        <taxon>Eukaryota</taxon>
        <taxon>Metazoa</taxon>
        <taxon>Spiralia</taxon>
        <taxon>Lophotrochozoa</taxon>
        <taxon>Platyhelminthes</taxon>
        <taxon>Trematoda</taxon>
        <taxon>Digenea</taxon>
        <taxon>Strigeidida</taxon>
        <taxon>Schistosomatoidea</taxon>
        <taxon>Schistosomatidae</taxon>
        <taxon>Schistosoma</taxon>
    </lineage>
</organism>
<dbReference type="PANTHER" id="PTHR33562">
    <property type="entry name" value="ATILLA, ISOFORM B-RELATED-RELATED"/>
    <property type="match status" value="1"/>
</dbReference>
<keyword evidence="1" id="KW-0732">Signal</keyword>
<dbReference type="InterPro" id="IPR031424">
    <property type="entry name" value="QVR-like"/>
</dbReference>
<protein>
    <submittedName>
        <fullName evidence="5">Protein quiver</fullName>
    </submittedName>
</protein>
<dbReference type="Pfam" id="PF17064">
    <property type="entry name" value="QVR"/>
    <property type="match status" value="1"/>
</dbReference>